<proteinExistence type="predicted"/>
<dbReference type="EMBL" id="MU117970">
    <property type="protein sequence ID" value="KAF9652091.1"/>
    <property type="molecule type" value="Genomic_DNA"/>
</dbReference>
<reference evidence="1" key="2">
    <citation type="journal article" date="2020" name="Nat. Commun.">
        <title>Large-scale genome sequencing of mycorrhizal fungi provides insights into the early evolution of symbiotic traits.</title>
        <authorList>
            <person name="Miyauchi S."/>
            <person name="Kiss E."/>
            <person name="Kuo A."/>
            <person name="Drula E."/>
            <person name="Kohler A."/>
            <person name="Sanchez-Garcia M."/>
            <person name="Morin E."/>
            <person name="Andreopoulos B."/>
            <person name="Barry K.W."/>
            <person name="Bonito G."/>
            <person name="Buee M."/>
            <person name="Carver A."/>
            <person name="Chen C."/>
            <person name="Cichocki N."/>
            <person name="Clum A."/>
            <person name="Culley D."/>
            <person name="Crous P.W."/>
            <person name="Fauchery L."/>
            <person name="Girlanda M."/>
            <person name="Hayes R.D."/>
            <person name="Keri Z."/>
            <person name="LaButti K."/>
            <person name="Lipzen A."/>
            <person name="Lombard V."/>
            <person name="Magnuson J."/>
            <person name="Maillard F."/>
            <person name="Murat C."/>
            <person name="Nolan M."/>
            <person name="Ohm R.A."/>
            <person name="Pangilinan J."/>
            <person name="Pereira M.F."/>
            <person name="Perotto S."/>
            <person name="Peter M."/>
            <person name="Pfister S."/>
            <person name="Riley R."/>
            <person name="Sitrit Y."/>
            <person name="Stielow J.B."/>
            <person name="Szollosi G."/>
            <person name="Zifcakova L."/>
            <person name="Stursova M."/>
            <person name="Spatafora J.W."/>
            <person name="Tedersoo L."/>
            <person name="Vaario L.M."/>
            <person name="Yamada A."/>
            <person name="Yan M."/>
            <person name="Wang P."/>
            <person name="Xu J."/>
            <person name="Bruns T."/>
            <person name="Baldrian P."/>
            <person name="Vilgalys R."/>
            <person name="Dunand C."/>
            <person name="Henrissat B."/>
            <person name="Grigoriev I.V."/>
            <person name="Hibbett D."/>
            <person name="Nagy L.G."/>
            <person name="Martin F.M."/>
        </authorList>
    </citation>
    <scope>NUCLEOTIDE SEQUENCE</scope>
    <source>
        <strain evidence="1">P2</strain>
    </source>
</reference>
<evidence type="ECO:0000313" key="1">
    <source>
        <dbReference type="EMBL" id="KAF9652091.1"/>
    </source>
</evidence>
<gene>
    <name evidence="1" type="ORF">BDM02DRAFT_3109483</name>
</gene>
<accession>A0ACB6ZRM7</accession>
<reference evidence="1" key="1">
    <citation type="submission" date="2019-10" db="EMBL/GenBank/DDBJ databases">
        <authorList>
            <consortium name="DOE Joint Genome Institute"/>
            <person name="Kuo A."/>
            <person name="Miyauchi S."/>
            <person name="Kiss E."/>
            <person name="Drula E."/>
            <person name="Kohler A."/>
            <person name="Sanchez-Garcia M."/>
            <person name="Andreopoulos B."/>
            <person name="Barry K.W."/>
            <person name="Bonito G."/>
            <person name="Buee M."/>
            <person name="Carver A."/>
            <person name="Chen C."/>
            <person name="Cichocki N."/>
            <person name="Clum A."/>
            <person name="Culley D."/>
            <person name="Crous P.W."/>
            <person name="Fauchery L."/>
            <person name="Girlanda M."/>
            <person name="Hayes R."/>
            <person name="Keri Z."/>
            <person name="Labutti K."/>
            <person name="Lipzen A."/>
            <person name="Lombard V."/>
            <person name="Magnuson J."/>
            <person name="Maillard F."/>
            <person name="Morin E."/>
            <person name="Murat C."/>
            <person name="Nolan M."/>
            <person name="Ohm R."/>
            <person name="Pangilinan J."/>
            <person name="Pereira M."/>
            <person name="Perotto S."/>
            <person name="Peter M."/>
            <person name="Riley R."/>
            <person name="Sitrit Y."/>
            <person name="Stielow B."/>
            <person name="Szollosi G."/>
            <person name="Zifcakova L."/>
            <person name="Stursova M."/>
            <person name="Spatafora J.W."/>
            <person name="Tedersoo L."/>
            <person name="Vaario L.-M."/>
            <person name="Yamada A."/>
            <person name="Yan M."/>
            <person name="Wang P."/>
            <person name="Xu J."/>
            <person name="Bruns T."/>
            <person name="Baldrian P."/>
            <person name="Vilgalys R."/>
            <person name="Henrissat B."/>
            <person name="Grigoriev I.V."/>
            <person name="Hibbett D."/>
            <person name="Nagy L.G."/>
            <person name="Martin F.M."/>
        </authorList>
    </citation>
    <scope>NUCLEOTIDE SEQUENCE</scope>
    <source>
        <strain evidence="1">P2</strain>
    </source>
</reference>
<sequence>MRFSIFPPSSNLPPPQSERAASTWIPKPERSQLLSSIPSSINGYTFINFGQPVPTRLASHSFLHSLVKAGLPTKAASQAKLMMADGIRIHTKTMESILASTVDQSSYPPIQPLKVPLGKSRLDALSEYPIADTHTRIAVRLLEEARRRRQERTQRMYDVVINACLLQGEVIVASLLFIMLIKDWQLRQALKNQRANNPPPEPPETLTASSPHPTRQTHWSLLERIDHILTTRKDPQDPSFQNAIQALANLAFAVDTGQFPSRFMGSLIKALYSVPKSHAIVHVGSPNEVHAVNAYRYIHQVLMRLVGDATGKLDEQRDLVAGRKFNVHAFNALLHYCLRHRLSKAHASDLLEVMGEKWQGMTIPSVNLLFRGSTLLRDDTIRVDKRCSAHAVGSTPIAPLSARRAKLLSPRWAHIVNILKLELAVRYPSEPVIRIPATPDAYTVTGLITHLTATDRGHIIAEKLTEIIPELNLANEDGSRLPIEERGRCVVSYGPYFFTTILNALVKDGRTSRAGRVWRMAIEAEKASWVDKNEPWFLPIHAYTCMLQLCSKEGKVGKVTASLRRNSNGGIIGRTRSDTRVVSAMAMGKQVFRAVRVRCQFLETMKGRDDVLGLPPTLRKFTPDERYFNALLDLFGRRVLKYARPMKSHKSYWRWLEKVASDRFARNGATSVHWHPMLAEIVTEMHKYGYKVPEGLRFLLVGRISCVGVGGSEPLQPIRPGPFPPPRKNRHRIPVLKTRGLPIPRGKPRRRARRGV</sequence>
<name>A0ACB6ZRM7_THEGA</name>
<dbReference type="Proteomes" id="UP000886501">
    <property type="component" value="Unassembled WGS sequence"/>
</dbReference>
<organism evidence="1 2">
    <name type="scientific">Thelephora ganbajun</name>
    <name type="common">Ganba fungus</name>
    <dbReference type="NCBI Taxonomy" id="370292"/>
    <lineage>
        <taxon>Eukaryota</taxon>
        <taxon>Fungi</taxon>
        <taxon>Dikarya</taxon>
        <taxon>Basidiomycota</taxon>
        <taxon>Agaricomycotina</taxon>
        <taxon>Agaricomycetes</taxon>
        <taxon>Thelephorales</taxon>
        <taxon>Thelephoraceae</taxon>
        <taxon>Thelephora</taxon>
    </lineage>
</organism>
<comment type="caution">
    <text evidence="1">The sequence shown here is derived from an EMBL/GenBank/DDBJ whole genome shotgun (WGS) entry which is preliminary data.</text>
</comment>
<protein>
    <submittedName>
        <fullName evidence="1">Uncharacterized protein</fullName>
    </submittedName>
</protein>
<evidence type="ECO:0000313" key="2">
    <source>
        <dbReference type="Proteomes" id="UP000886501"/>
    </source>
</evidence>
<keyword evidence="2" id="KW-1185">Reference proteome</keyword>